<dbReference type="InterPro" id="IPR015050">
    <property type="entry name" value="BofC_C"/>
</dbReference>
<keyword evidence="1" id="KW-0732">Signal</keyword>
<sequence length="212" mass="23837">MQFSLWKQIKKRLRRAKRPILSLGCWAALAAAIWNVPAVAEGAPQHPAGRDASGTAAVIESIADSNVPHEVYVRRIYICGEETERLGTMTSRKVIGLLRSHPEWSAEIDQDGAVRIVERIEDLADTCRGQVYIGLDKQGNVALFAGPPKREKVIRTFFQIDIQYMESSLPKDRVDRLIEGIRINDIDEYNSVLSTYSDYALEHSEKVMKPAD</sequence>
<evidence type="ECO:0000313" key="3">
    <source>
        <dbReference type="EMBL" id="GIQ64090.1"/>
    </source>
</evidence>
<accession>A0ABQ4N7B7</accession>
<evidence type="ECO:0000313" key="4">
    <source>
        <dbReference type="Proteomes" id="UP000680304"/>
    </source>
</evidence>
<evidence type="ECO:0000259" key="2">
    <source>
        <dbReference type="Pfam" id="PF08955"/>
    </source>
</evidence>
<dbReference type="Gene3D" id="3.30.70.1740">
    <property type="entry name" value="Bypass-of-forespore C, C-terminal domain"/>
    <property type="match status" value="1"/>
</dbReference>
<protein>
    <recommendedName>
        <fullName evidence="2">Bypass of forespore C C-terminal domain-containing protein</fullName>
    </recommendedName>
</protein>
<dbReference type="InterPro" id="IPR038117">
    <property type="entry name" value="BofC_C_sf"/>
</dbReference>
<dbReference type="Proteomes" id="UP000680304">
    <property type="component" value="Unassembled WGS sequence"/>
</dbReference>
<organism evidence="3 4">
    <name type="scientific">Paenibacillus cisolokensis</name>
    <dbReference type="NCBI Taxonomy" id="1658519"/>
    <lineage>
        <taxon>Bacteria</taxon>
        <taxon>Bacillati</taxon>
        <taxon>Bacillota</taxon>
        <taxon>Bacilli</taxon>
        <taxon>Bacillales</taxon>
        <taxon>Paenibacillaceae</taxon>
        <taxon>Paenibacillus</taxon>
    </lineage>
</organism>
<feature type="signal peptide" evidence="1">
    <location>
        <begin position="1"/>
        <end position="40"/>
    </location>
</feature>
<proteinExistence type="predicted"/>
<evidence type="ECO:0000256" key="1">
    <source>
        <dbReference type="SAM" id="SignalP"/>
    </source>
</evidence>
<comment type="caution">
    <text evidence="3">The sequence shown here is derived from an EMBL/GenBank/DDBJ whole genome shotgun (WGS) entry which is preliminary data.</text>
</comment>
<name>A0ABQ4N7B7_9BACL</name>
<reference evidence="3 4" key="1">
    <citation type="submission" date="2021-04" db="EMBL/GenBank/DDBJ databases">
        <title>Draft genome sequence of Paenibacillus cisolokensis, LC2-13A.</title>
        <authorList>
            <person name="Uke A."/>
            <person name="Chhe C."/>
            <person name="Baramee S."/>
            <person name="Kosugi A."/>
        </authorList>
    </citation>
    <scope>NUCLEOTIDE SEQUENCE [LARGE SCALE GENOMIC DNA]</scope>
    <source>
        <strain evidence="3 4">LC2-13A</strain>
    </source>
</reference>
<dbReference type="RefSeq" id="WP_213528985.1">
    <property type="nucleotide sequence ID" value="NZ_BOVJ01000079.1"/>
</dbReference>
<keyword evidence="4" id="KW-1185">Reference proteome</keyword>
<feature type="domain" description="Bypass of forespore C C-terminal" evidence="2">
    <location>
        <begin position="121"/>
        <end position="197"/>
    </location>
</feature>
<gene>
    <name evidence="3" type="ORF">PACILC2_26580</name>
</gene>
<dbReference type="EMBL" id="BOVJ01000079">
    <property type="protein sequence ID" value="GIQ64090.1"/>
    <property type="molecule type" value="Genomic_DNA"/>
</dbReference>
<dbReference type="Pfam" id="PF08955">
    <property type="entry name" value="BofC_C"/>
    <property type="match status" value="1"/>
</dbReference>
<feature type="chain" id="PRO_5046338596" description="Bypass of forespore C C-terminal domain-containing protein" evidence="1">
    <location>
        <begin position="41"/>
        <end position="212"/>
    </location>
</feature>